<keyword evidence="1" id="KW-0004">4Fe-4S</keyword>
<protein>
    <submittedName>
        <fullName evidence="7">Fe-S oxidoreductase</fullName>
    </submittedName>
</protein>
<dbReference type="Pfam" id="PF02754">
    <property type="entry name" value="CCG"/>
    <property type="match status" value="2"/>
</dbReference>
<dbReference type="GO" id="GO:0016491">
    <property type="term" value="F:oxidoreductase activity"/>
    <property type="evidence" value="ECO:0007669"/>
    <property type="project" value="UniProtKB-ARBA"/>
</dbReference>
<keyword evidence="5" id="KW-0411">Iron-sulfur</keyword>
<evidence type="ECO:0000256" key="4">
    <source>
        <dbReference type="ARBA" id="ARBA00023004"/>
    </source>
</evidence>
<dbReference type="Proteomes" id="UP000092952">
    <property type="component" value="Chromosome"/>
</dbReference>
<dbReference type="OrthoDB" id="9765258at2"/>
<evidence type="ECO:0000313" key="7">
    <source>
        <dbReference type="EMBL" id="ANX03194.1"/>
    </source>
</evidence>
<gene>
    <name evidence="7" type="ORF">PG2T_02640</name>
</gene>
<dbReference type="KEGG" id="gbi:PG2T_02640"/>
<sequence>MADSPSRTPPREGSLEAPTRHAIEWQTAEYYDEQALEKELERVFDICHGCRRCVSLCQAFPTLFDLVDESSTMEVDGVAKADYIKVVDQCYLCDLCYMTKCPYVPPHEWNVDFPHLMLRAKAVKFKTKGASFRDRFLTSTDLTGKLAGIPVVTETVNAVNRNKPARQVMEKVIGIHADAVLPPFASKPLKRHFKDQAAVNAPLTPQPGANTTGKVLLFGTCYGHNQMPELGNDLAAIYRHNGLPVTLADNSRCCGMPKLELGDMDSVNELKKHNLPALAAYVDQGYDIVAPVPSCVLMFKQELRLMFPDDADVQKVAARIFDPFEYLIARHKDGLLKTDFKQPLGKIAYHPPCHLRVQNIGLKTREVFQLIPDTEVVAIERCAGHDGTYGVKVETHPLSMKIGTPVFDRVREIDPIHYASDCPIACKHIESGVGNGKPSEHPLQLLRLAYGV</sequence>
<dbReference type="PANTHER" id="PTHR32479">
    <property type="entry name" value="GLYCOLATE OXIDASE IRON-SULFUR SUBUNIT"/>
    <property type="match status" value="1"/>
</dbReference>
<keyword evidence="8" id="KW-1185">Reference proteome</keyword>
<proteinExistence type="predicted"/>
<dbReference type="AlphaFoldDB" id="A0A1B1YQY9"/>
<keyword evidence="4" id="KW-0408">Iron</keyword>
<evidence type="ECO:0000256" key="5">
    <source>
        <dbReference type="ARBA" id="ARBA00023014"/>
    </source>
</evidence>
<keyword evidence="3" id="KW-0677">Repeat</keyword>
<accession>A0A1B1YQY9</accession>
<evidence type="ECO:0000256" key="1">
    <source>
        <dbReference type="ARBA" id="ARBA00022485"/>
    </source>
</evidence>
<evidence type="ECO:0000313" key="8">
    <source>
        <dbReference type="Proteomes" id="UP000092952"/>
    </source>
</evidence>
<keyword evidence="2" id="KW-0479">Metal-binding</keyword>
<dbReference type="SUPFAM" id="SSF54862">
    <property type="entry name" value="4Fe-4S ferredoxins"/>
    <property type="match status" value="1"/>
</dbReference>
<feature type="domain" description="Cysteine-rich" evidence="6">
    <location>
        <begin position="215"/>
        <end position="300"/>
    </location>
</feature>
<organism evidence="7 8">
    <name type="scientific">Immundisolibacter cernigliae</name>
    <dbReference type="NCBI Taxonomy" id="1810504"/>
    <lineage>
        <taxon>Bacteria</taxon>
        <taxon>Pseudomonadati</taxon>
        <taxon>Pseudomonadota</taxon>
        <taxon>Gammaproteobacteria</taxon>
        <taxon>Immundisolibacterales</taxon>
        <taxon>Immundisolibacteraceae</taxon>
        <taxon>Immundisolibacter</taxon>
    </lineage>
</organism>
<evidence type="ECO:0000259" key="6">
    <source>
        <dbReference type="Pfam" id="PF02754"/>
    </source>
</evidence>
<dbReference type="InterPro" id="IPR004017">
    <property type="entry name" value="Cys_rich_dom"/>
</dbReference>
<dbReference type="GO" id="GO:0046872">
    <property type="term" value="F:metal ion binding"/>
    <property type="evidence" value="ECO:0007669"/>
    <property type="project" value="UniProtKB-KW"/>
</dbReference>
<evidence type="ECO:0000256" key="3">
    <source>
        <dbReference type="ARBA" id="ARBA00022737"/>
    </source>
</evidence>
<name>A0A1B1YQY9_9GAMM</name>
<dbReference type="FunCoup" id="A0A1B1YQY9">
    <property type="interactions" value="67"/>
</dbReference>
<dbReference type="GO" id="GO:0051539">
    <property type="term" value="F:4 iron, 4 sulfur cluster binding"/>
    <property type="evidence" value="ECO:0007669"/>
    <property type="project" value="UniProtKB-KW"/>
</dbReference>
<dbReference type="STRING" id="1810504.PG2T_02640"/>
<dbReference type="RefSeq" id="WP_068802699.1">
    <property type="nucleotide sequence ID" value="NZ_CP014671.1"/>
</dbReference>
<dbReference type="PANTHER" id="PTHR32479:SF19">
    <property type="entry name" value="ANAEROBIC GLYCEROL-3-PHOSPHATE DEHYDROGENASE SUBUNIT C"/>
    <property type="match status" value="1"/>
</dbReference>
<dbReference type="InParanoid" id="A0A1B1YQY9"/>
<dbReference type="EMBL" id="CP014671">
    <property type="protein sequence ID" value="ANX03194.1"/>
    <property type="molecule type" value="Genomic_DNA"/>
</dbReference>
<reference evidence="8" key="1">
    <citation type="submission" date="2016-03" db="EMBL/GenBank/DDBJ databases">
        <title>Complete genome sequence of Solimmundus cernigliae, representing a novel lineage of polycyclic aromatic hydrocarbon degraders within the Gammaproteobacteria.</title>
        <authorList>
            <person name="Singleton D.R."/>
            <person name="Dickey A.N."/>
            <person name="Scholl E.H."/>
            <person name="Wright F.A."/>
            <person name="Aitken M.D."/>
        </authorList>
    </citation>
    <scope>NUCLEOTIDE SEQUENCE [LARGE SCALE GENOMIC DNA]</scope>
    <source>
        <strain evidence="8">TR3.2</strain>
    </source>
</reference>
<feature type="domain" description="Cysteine-rich" evidence="6">
    <location>
        <begin position="347"/>
        <end position="416"/>
    </location>
</feature>
<evidence type="ECO:0000256" key="2">
    <source>
        <dbReference type="ARBA" id="ARBA00022723"/>
    </source>
</evidence>